<dbReference type="SMART" id="SM00448">
    <property type="entry name" value="REC"/>
    <property type="match status" value="1"/>
</dbReference>
<dbReference type="InterPro" id="IPR011006">
    <property type="entry name" value="CheY-like_superfamily"/>
</dbReference>
<keyword evidence="4" id="KW-0238">DNA-binding</keyword>
<keyword evidence="1" id="KW-0597">Phosphoprotein</keyword>
<dbReference type="SMART" id="SM00850">
    <property type="entry name" value="LytTR"/>
    <property type="match status" value="1"/>
</dbReference>
<dbReference type="PANTHER" id="PTHR37299:SF1">
    <property type="entry name" value="STAGE 0 SPORULATION PROTEIN A HOMOLOG"/>
    <property type="match status" value="1"/>
</dbReference>
<reference evidence="4 5" key="1">
    <citation type="submission" date="2016-10" db="EMBL/GenBank/DDBJ databases">
        <authorList>
            <person name="de Groot N.N."/>
        </authorList>
    </citation>
    <scope>NUCLEOTIDE SEQUENCE [LARGE SCALE GENOMIC DNA]</scope>
    <source>
        <strain evidence="5">E92,LMG 26720,CCM 7988</strain>
    </source>
</reference>
<dbReference type="Gene3D" id="2.40.50.1020">
    <property type="entry name" value="LytTr DNA-binding domain"/>
    <property type="match status" value="1"/>
</dbReference>
<evidence type="ECO:0000259" key="3">
    <source>
        <dbReference type="PROSITE" id="PS50930"/>
    </source>
</evidence>
<dbReference type="OrthoDB" id="9781059at2"/>
<evidence type="ECO:0000256" key="1">
    <source>
        <dbReference type="PROSITE-ProRule" id="PRU00169"/>
    </source>
</evidence>
<proteinExistence type="predicted"/>
<dbReference type="PANTHER" id="PTHR37299">
    <property type="entry name" value="TRANSCRIPTIONAL REGULATOR-RELATED"/>
    <property type="match status" value="1"/>
</dbReference>
<dbReference type="Proteomes" id="UP000199306">
    <property type="component" value="Unassembled WGS sequence"/>
</dbReference>
<accession>A0A1I5Y2T2</accession>
<dbReference type="PROSITE" id="PS50110">
    <property type="entry name" value="RESPONSE_REGULATORY"/>
    <property type="match status" value="1"/>
</dbReference>
<feature type="domain" description="HTH LytTR-type" evidence="3">
    <location>
        <begin position="129"/>
        <end position="233"/>
    </location>
</feature>
<dbReference type="InterPro" id="IPR046947">
    <property type="entry name" value="LytR-like"/>
</dbReference>
<evidence type="ECO:0000313" key="5">
    <source>
        <dbReference type="Proteomes" id="UP000199306"/>
    </source>
</evidence>
<dbReference type="Gene3D" id="3.40.50.2300">
    <property type="match status" value="1"/>
</dbReference>
<keyword evidence="5" id="KW-1185">Reference proteome</keyword>
<dbReference type="AlphaFoldDB" id="A0A1I5Y2T2"/>
<evidence type="ECO:0000259" key="2">
    <source>
        <dbReference type="PROSITE" id="PS50110"/>
    </source>
</evidence>
<dbReference type="RefSeq" id="WP_092019240.1">
    <property type="nucleotide sequence ID" value="NZ_FOXH01000016.1"/>
</dbReference>
<dbReference type="GO" id="GO:0000156">
    <property type="term" value="F:phosphorelay response regulator activity"/>
    <property type="evidence" value="ECO:0007669"/>
    <property type="project" value="InterPro"/>
</dbReference>
<organism evidence="4 5">
    <name type="scientific">Pseudarcicella hirudinis</name>
    <dbReference type="NCBI Taxonomy" id="1079859"/>
    <lineage>
        <taxon>Bacteria</taxon>
        <taxon>Pseudomonadati</taxon>
        <taxon>Bacteroidota</taxon>
        <taxon>Cytophagia</taxon>
        <taxon>Cytophagales</taxon>
        <taxon>Flectobacillaceae</taxon>
        <taxon>Pseudarcicella</taxon>
    </lineage>
</organism>
<dbReference type="Pfam" id="PF04397">
    <property type="entry name" value="LytTR"/>
    <property type="match status" value="1"/>
</dbReference>
<feature type="domain" description="Response regulatory" evidence="2">
    <location>
        <begin position="2"/>
        <end position="116"/>
    </location>
</feature>
<dbReference type="InterPro" id="IPR007492">
    <property type="entry name" value="LytTR_DNA-bd_dom"/>
</dbReference>
<dbReference type="InterPro" id="IPR001789">
    <property type="entry name" value="Sig_transdc_resp-reg_receiver"/>
</dbReference>
<name>A0A1I5Y2T2_9BACT</name>
<evidence type="ECO:0000313" key="4">
    <source>
        <dbReference type="EMBL" id="SFQ38287.1"/>
    </source>
</evidence>
<dbReference type="GO" id="GO:0003677">
    <property type="term" value="F:DNA binding"/>
    <property type="evidence" value="ECO:0007669"/>
    <property type="project" value="UniProtKB-KW"/>
</dbReference>
<dbReference type="EMBL" id="FOXH01000016">
    <property type="protein sequence ID" value="SFQ38287.1"/>
    <property type="molecule type" value="Genomic_DNA"/>
</dbReference>
<dbReference type="SUPFAM" id="SSF52172">
    <property type="entry name" value="CheY-like"/>
    <property type="match status" value="1"/>
</dbReference>
<dbReference type="STRING" id="1079859.SAMN04515674_116119"/>
<dbReference type="Pfam" id="PF00072">
    <property type="entry name" value="Response_reg"/>
    <property type="match status" value="1"/>
</dbReference>
<gene>
    <name evidence="4" type="ORF">SAMN04515674_116119</name>
</gene>
<feature type="modified residue" description="4-aspartylphosphate" evidence="1">
    <location>
        <position position="55"/>
    </location>
</feature>
<protein>
    <submittedName>
        <fullName evidence="4">DNA-binding response regulator, LytR/AlgR family</fullName>
    </submittedName>
</protein>
<dbReference type="PROSITE" id="PS50930">
    <property type="entry name" value="HTH_LYTTR"/>
    <property type="match status" value="1"/>
</dbReference>
<sequence length="235" mass="27012">MNILIIEDEARIAGRIERISRDVLRRNAGNITIRDSLQEGIDFILTHPIDLLFLDLNLNGEDGFDVLRKVVSESFHTIIISAYKEKAILAFEYGVLDFIPKPFDQARLAQAFQRISNHEKQEGKGLRFLAVKKNGNILLIDINELLYVKGAGIYTELHLKNGRKELHDKSLEKLEQLLPDSFGRIHKSYLVEMAQIQEIIVQSGSKYMILLKNGELLPIGRTRYKLLKEKLFKEL</sequence>